<evidence type="ECO:0000313" key="13">
    <source>
        <dbReference type="Proteomes" id="UP000662904"/>
    </source>
</evidence>
<evidence type="ECO:0000256" key="4">
    <source>
        <dbReference type="ARBA" id="ARBA00023315"/>
    </source>
</evidence>
<dbReference type="SUPFAM" id="SSF53901">
    <property type="entry name" value="Thiolase-like"/>
    <property type="match status" value="2"/>
</dbReference>
<dbReference type="AlphaFoldDB" id="A0A8A0RNR7"/>
<dbReference type="Gene3D" id="3.40.47.10">
    <property type="match status" value="2"/>
</dbReference>
<dbReference type="RefSeq" id="WP_206706588.1">
    <property type="nucleotide sequence ID" value="NZ_CP059066.1"/>
</dbReference>
<evidence type="ECO:0000256" key="1">
    <source>
        <dbReference type="ARBA" id="ARBA00010982"/>
    </source>
</evidence>
<dbReference type="Pfam" id="PF00108">
    <property type="entry name" value="Thiolase_N"/>
    <property type="match status" value="1"/>
</dbReference>
<feature type="domain" description="Thiolase C-terminal" evidence="11">
    <location>
        <begin position="274"/>
        <end position="393"/>
    </location>
</feature>
<dbReference type="PROSITE" id="PS00737">
    <property type="entry name" value="THIOLASE_2"/>
    <property type="match status" value="1"/>
</dbReference>
<keyword evidence="4 9" id="KW-0012">Acyltransferase</keyword>
<sequence length="397" mass="42683">MKSVVVTSAVRTAIGKIGGTLKDVLPEELTRVVIEAALSKSGLEKSMVDEVIIGQTKQTTDAPNIARVAALKAGIPEEVPAYTIHRQCSSGMQAIINAVWQIQAGYADIIIAGGVESMSTAPYYLRRARFGYGSGNGELLDPNTESQPKSQPEDVYGRFNMGLTAENLAEIYKITREQQDEFAFLSQKKAVEAIDSGKFKDEIVPVEVKQKKERIVFREDEHPRRDTSLEKLARLKPVFKENGTVTAGNSSGRNDGAAAVVIMSEEKAEKLGIRPMAKFISAGIAGVNPRIMGIGPVPATKKALERAKLGLENMGLIELNEAFAAQSLAVIKELGLDKDVVNVNGGAIALGHPLGCSGTRITVTLIHEMIKREVKYGLATICVAGGLGVSTIYELYT</sequence>
<keyword evidence="3 9" id="KW-0808">Transferase</keyword>
<dbReference type="InterPro" id="IPR002155">
    <property type="entry name" value="Thiolase"/>
</dbReference>
<reference evidence="12" key="1">
    <citation type="submission" date="2020-07" db="EMBL/GenBank/DDBJ databases">
        <title>Koleobacter methoxysyntrophicus gen. nov., sp. nov., a novel anaerobic bacterium isolated from deep subsurface oil field and proposal of Koleobacterales ord. nov. in the phylum Firmicutes.</title>
        <authorList>
            <person name="Sakamoto S."/>
            <person name="Tamaki H."/>
        </authorList>
    </citation>
    <scope>NUCLEOTIDE SEQUENCE</scope>
    <source>
        <strain evidence="12">NRmbB1</strain>
    </source>
</reference>
<dbReference type="PANTHER" id="PTHR18919">
    <property type="entry name" value="ACETYL-COA C-ACYLTRANSFERASE"/>
    <property type="match status" value="1"/>
</dbReference>
<evidence type="ECO:0000259" key="11">
    <source>
        <dbReference type="Pfam" id="PF02803"/>
    </source>
</evidence>
<comment type="similarity">
    <text evidence="1 9">Belongs to the thiolase-like superfamily. Thiolase family.</text>
</comment>
<dbReference type="KEGG" id="kme:H0A61_01589"/>
<evidence type="ECO:0000259" key="10">
    <source>
        <dbReference type="Pfam" id="PF00108"/>
    </source>
</evidence>
<dbReference type="EMBL" id="CP059066">
    <property type="protein sequence ID" value="QSQ09230.1"/>
    <property type="molecule type" value="Genomic_DNA"/>
</dbReference>
<dbReference type="NCBIfam" id="TIGR01930">
    <property type="entry name" value="AcCoA-C-Actrans"/>
    <property type="match status" value="1"/>
</dbReference>
<name>A0A8A0RNR7_9FIRM</name>
<evidence type="ECO:0000256" key="3">
    <source>
        <dbReference type="ARBA" id="ARBA00022679"/>
    </source>
</evidence>
<dbReference type="InterPro" id="IPR020613">
    <property type="entry name" value="Thiolase_CS"/>
</dbReference>
<dbReference type="Proteomes" id="UP000662904">
    <property type="component" value="Chromosome"/>
</dbReference>
<keyword evidence="13" id="KW-1185">Reference proteome</keyword>
<accession>A0A8A0RNR7</accession>
<dbReference type="Pfam" id="PF02803">
    <property type="entry name" value="Thiolase_C"/>
    <property type="match status" value="1"/>
</dbReference>
<dbReference type="FunFam" id="3.40.47.10:FF:000010">
    <property type="entry name" value="Acetyl-CoA acetyltransferase (Thiolase)"/>
    <property type="match status" value="1"/>
</dbReference>
<proteinExistence type="inferred from homology"/>
<evidence type="ECO:0000256" key="8">
    <source>
        <dbReference type="PIRSR" id="PIRSR000429-1"/>
    </source>
</evidence>
<dbReference type="InterPro" id="IPR016039">
    <property type="entry name" value="Thiolase-like"/>
</dbReference>
<organism evidence="12 13">
    <name type="scientific">Koleobacter methoxysyntrophicus</name>
    <dbReference type="NCBI Taxonomy" id="2751313"/>
    <lineage>
        <taxon>Bacteria</taxon>
        <taxon>Bacillati</taxon>
        <taxon>Bacillota</taxon>
        <taxon>Clostridia</taxon>
        <taxon>Koleobacterales</taxon>
        <taxon>Koleobacteraceae</taxon>
        <taxon>Koleobacter</taxon>
    </lineage>
</organism>
<dbReference type="EC" id="2.3.1.9" evidence="2"/>
<evidence type="ECO:0000313" key="12">
    <source>
        <dbReference type="EMBL" id="QSQ09230.1"/>
    </source>
</evidence>
<feature type="active site" description="Proton acceptor" evidence="8">
    <location>
        <position position="352"/>
    </location>
</feature>
<dbReference type="InterPro" id="IPR020610">
    <property type="entry name" value="Thiolase_AS"/>
</dbReference>
<evidence type="ECO:0000256" key="2">
    <source>
        <dbReference type="ARBA" id="ARBA00012705"/>
    </source>
</evidence>
<evidence type="ECO:0000256" key="5">
    <source>
        <dbReference type="ARBA" id="ARBA00030755"/>
    </source>
</evidence>
<feature type="active site" description="Proton acceptor" evidence="8">
    <location>
        <position position="382"/>
    </location>
</feature>
<protein>
    <recommendedName>
        <fullName evidence="6">Acetyl-CoA acetyltransferase</fullName>
        <ecNumber evidence="2">2.3.1.9</ecNumber>
    </recommendedName>
    <alternativeName>
        <fullName evidence="5">Acetoacetyl-CoA thiolase</fullName>
    </alternativeName>
</protein>
<dbReference type="PANTHER" id="PTHR18919:SF107">
    <property type="entry name" value="ACETYL-COA ACETYLTRANSFERASE, CYTOSOLIC"/>
    <property type="match status" value="1"/>
</dbReference>
<feature type="active site" description="Acyl-thioester intermediate" evidence="8">
    <location>
        <position position="88"/>
    </location>
</feature>
<dbReference type="InterPro" id="IPR020616">
    <property type="entry name" value="Thiolase_N"/>
</dbReference>
<dbReference type="InterPro" id="IPR020617">
    <property type="entry name" value="Thiolase_C"/>
</dbReference>
<dbReference type="PIRSF" id="PIRSF000429">
    <property type="entry name" value="Ac-CoA_Ac_transf"/>
    <property type="match status" value="1"/>
</dbReference>
<dbReference type="PROSITE" id="PS00099">
    <property type="entry name" value="THIOLASE_3"/>
    <property type="match status" value="1"/>
</dbReference>
<dbReference type="GO" id="GO:0003985">
    <property type="term" value="F:acetyl-CoA C-acetyltransferase activity"/>
    <property type="evidence" value="ECO:0007669"/>
    <property type="project" value="UniProtKB-EC"/>
</dbReference>
<gene>
    <name evidence="12" type="primary">thlA_2</name>
    <name evidence="12" type="ORF">H0A61_01589</name>
</gene>
<evidence type="ECO:0000256" key="6">
    <source>
        <dbReference type="ARBA" id="ARBA00044137"/>
    </source>
</evidence>
<evidence type="ECO:0000256" key="7">
    <source>
        <dbReference type="ARBA" id="ARBA00051550"/>
    </source>
</evidence>
<evidence type="ECO:0000256" key="9">
    <source>
        <dbReference type="RuleBase" id="RU003557"/>
    </source>
</evidence>
<dbReference type="CDD" id="cd00751">
    <property type="entry name" value="thiolase"/>
    <property type="match status" value="1"/>
</dbReference>
<feature type="domain" description="Thiolase N-terminal" evidence="10">
    <location>
        <begin position="4"/>
        <end position="266"/>
    </location>
</feature>
<comment type="catalytic activity">
    <reaction evidence="7">
        <text>2 acetyl-CoA = acetoacetyl-CoA + CoA</text>
        <dbReference type="Rhea" id="RHEA:21036"/>
        <dbReference type="ChEBI" id="CHEBI:57286"/>
        <dbReference type="ChEBI" id="CHEBI:57287"/>
        <dbReference type="ChEBI" id="CHEBI:57288"/>
        <dbReference type="EC" id="2.3.1.9"/>
    </reaction>
</comment>